<evidence type="ECO:0000256" key="1">
    <source>
        <dbReference type="SAM" id="MobiDB-lite"/>
    </source>
</evidence>
<feature type="region of interest" description="Disordered" evidence="1">
    <location>
        <begin position="1"/>
        <end position="29"/>
    </location>
</feature>
<feature type="compositionally biased region" description="Gly residues" evidence="1">
    <location>
        <begin position="14"/>
        <end position="27"/>
    </location>
</feature>
<reference evidence="2 3" key="1">
    <citation type="journal article" date="2024" name="J Genomics">
        <title>Draft genome sequencing and assembly of Favolaschia claudopus CIRM-BRFM 2984 isolated from oak limbs.</title>
        <authorList>
            <person name="Navarro D."/>
            <person name="Drula E."/>
            <person name="Chaduli D."/>
            <person name="Cazenave R."/>
            <person name="Ahrendt S."/>
            <person name="Wang J."/>
            <person name="Lipzen A."/>
            <person name="Daum C."/>
            <person name="Barry K."/>
            <person name="Grigoriev I.V."/>
            <person name="Favel A."/>
            <person name="Rosso M.N."/>
            <person name="Martin F."/>
        </authorList>
    </citation>
    <scope>NUCLEOTIDE SEQUENCE [LARGE SCALE GENOMIC DNA]</scope>
    <source>
        <strain evidence="2 3">CIRM-BRFM 2984</strain>
    </source>
</reference>
<gene>
    <name evidence="2" type="ORF">R3P38DRAFT_3346727</name>
</gene>
<accession>A0AAW0CXZ3</accession>
<comment type="caution">
    <text evidence="2">The sequence shown here is derived from an EMBL/GenBank/DDBJ whole genome shotgun (WGS) entry which is preliminary data.</text>
</comment>
<evidence type="ECO:0000313" key="2">
    <source>
        <dbReference type="EMBL" id="KAK7044295.1"/>
    </source>
</evidence>
<dbReference type="Proteomes" id="UP001362999">
    <property type="component" value="Unassembled WGS sequence"/>
</dbReference>
<dbReference type="AlphaFoldDB" id="A0AAW0CXZ3"/>
<keyword evidence="3" id="KW-1185">Reference proteome</keyword>
<name>A0AAW0CXZ3_9AGAR</name>
<organism evidence="2 3">
    <name type="scientific">Favolaschia claudopus</name>
    <dbReference type="NCBI Taxonomy" id="2862362"/>
    <lineage>
        <taxon>Eukaryota</taxon>
        <taxon>Fungi</taxon>
        <taxon>Dikarya</taxon>
        <taxon>Basidiomycota</taxon>
        <taxon>Agaricomycotina</taxon>
        <taxon>Agaricomycetes</taxon>
        <taxon>Agaricomycetidae</taxon>
        <taxon>Agaricales</taxon>
        <taxon>Marasmiineae</taxon>
        <taxon>Mycenaceae</taxon>
        <taxon>Favolaschia</taxon>
    </lineage>
</organism>
<dbReference type="EMBL" id="JAWWNJ010000011">
    <property type="protein sequence ID" value="KAK7044295.1"/>
    <property type="molecule type" value="Genomic_DNA"/>
</dbReference>
<sequence>MMWVDAKDEYGDSSGEGGHGHGQGIKGTEGEGEIDEAYEVFGVFFPEGRGYGGGRWRDGRRRWEGVGRRRCSGHPRCVDQRRGRVWKVGSGTTTLLLYSSYIFDDVLQACCRRAAARPEIIAFWSAFCGARNNRLRLCFQKVSILRSESNAAVSIDAQTAFHTVSNSGLRGGLTGLSVNSGLCIVTQVKAAFCYSVIEHLI</sequence>
<evidence type="ECO:0000313" key="3">
    <source>
        <dbReference type="Proteomes" id="UP001362999"/>
    </source>
</evidence>
<proteinExistence type="predicted"/>
<protein>
    <submittedName>
        <fullName evidence="2">Uncharacterized protein</fullName>
    </submittedName>
</protein>
<feature type="compositionally biased region" description="Basic and acidic residues" evidence="1">
    <location>
        <begin position="1"/>
        <end position="10"/>
    </location>
</feature>